<dbReference type="PANTHER" id="PTHR46067">
    <property type="entry name" value="ACYL-COA N-ACYLTRANSFERASES (NAT) SUPERFAMILY PROTEIN"/>
    <property type="match status" value="1"/>
</dbReference>
<name>A0AAW2YEX5_9LAMI</name>
<dbReference type="AlphaFoldDB" id="A0AAW2YEX5"/>
<protein>
    <submittedName>
        <fullName evidence="2">N-acetyltransferase YoaA</fullName>
    </submittedName>
</protein>
<dbReference type="Pfam" id="PF13302">
    <property type="entry name" value="Acetyltransf_3"/>
    <property type="match status" value="1"/>
</dbReference>
<comment type="caution">
    <text evidence="2">The sequence shown here is derived from an EMBL/GenBank/DDBJ whole genome shotgun (WGS) entry which is preliminary data.</text>
</comment>
<proteinExistence type="predicted"/>
<reference evidence="2" key="2">
    <citation type="journal article" date="2024" name="Plant">
        <title>Genomic evolution and insights into agronomic trait innovations of Sesamum species.</title>
        <authorList>
            <person name="Miao H."/>
            <person name="Wang L."/>
            <person name="Qu L."/>
            <person name="Liu H."/>
            <person name="Sun Y."/>
            <person name="Le M."/>
            <person name="Wang Q."/>
            <person name="Wei S."/>
            <person name="Zheng Y."/>
            <person name="Lin W."/>
            <person name="Duan Y."/>
            <person name="Cao H."/>
            <person name="Xiong S."/>
            <person name="Wang X."/>
            <person name="Wei L."/>
            <person name="Li C."/>
            <person name="Ma Q."/>
            <person name="Ju M."/>
            <person name="Zhao R."/>
            <person name="Li G."/>
            <person name="Mu C."/>
            <person name="Tian Q."/>
            <person name="Mei H."/>
            <person name="Zhang T."/>
            <person name="Gao T."/>
            <person name="Zhang H."/>
        </authorList>
    </citation>
    <scope>NUCLEOTIDE SEQUENCE</scope>
    <source>
        <strain evidence="2">KEN1</strain>
    </source>
</reference>
<dbReference type="PROSITE" id="PS51186">
    <property type="entry name" value="GNAT"/>
    <property type="match status" value="1"/>
</dbReference>
<dbReference type="EMBL" id="JACGWN010000001">
    <property type="protein sequence ID" value="KAL0464492.1"/>
    <property type="molecule type" value="Genomic_DNA"/>
</dbReference>
<evidence type="ECO:0000313" key="2">
    <source>
        <dbReference type="EMBL" id="KAL0464492.1"/>
    </source>
</evidence>
<dbReference type="Gene3D" id="3.40.630.30">
    <property type="match status" value="2"/>
</dbReference>
<dbReference type="InterPro" id="IPR016181">
    <property type="entry name" value="Acyl_CoA_acyltransferase"/>
</dbReference>
<feature type="domain" description="N-acetyltransferase" evidence="1">
    <location>
        <begin position="1"/>
        <end position="129"/>
    </location>
</feature>
<evidence type="ECO:0000259" key="1">
    <source>
        <dbReference type="PROSITE" id="PS51186"/>
    </source>
</evidence>
<accession>A0AAW2YEX5</accession>
<dbReference type="InterPro" id="IPR000182">
    <property type="entry name" value="GNAT_dom"/>
</dbReference>
<organism evidence="2">
    <name type="scientific">Sesamum latifolium</name>
    <dbReference type="NCBI Taxonomy" id="2727402"/>
    <lineage>
        <taxon>Eukaryota</taxon>
        <taxon>Viridiplantae</taxon>
        <taxon>Streptophyta</taxon>
        <taxon>Embryophyta</taxon>
        <taxon>Tracheophyta</taxon>
        <taxon>Spermatophyta</taxon>
        <taxon>Magnoliopsida</taxon>
        <taxon>eudicotyledons</taxon>
        <taxon>Gunneridae</taxon>
        <taxon>Pentapetalae</taxon>
        <taxon>asterids</taxon>
        <taxon>lamiids</taxon>
        <taxon>Lamiales</taxon>
        <taxon>Pedaliaceae</taxon>
        <taxon>Sesamum</taxon>
    </lineage>
</organism>
<sequence>MDPSRITLRPFKLSDADDMLVWAGDNRVTRSLRWKTLTSKDEALAFIEQDDRCRADLGYAIGVEYWGQGITTRAVKMATAQVFNDFPEIVRLQAFASVENKASQRVLERAGFVKEGLLRKYSYLKGSIQDVLVFSFLSADHS</sequence>
<dbReference type="GO" id="GO:0016747">
    <property type="term" value="F:acyltransferase activity, transferring groups other than amino-acyl groups"/>
    <property type="evidence" value="ECO:0007669"/>
    <property type="project" value="InterPro"/>
</dbReference>
<dbReference type="SUPFAM" id="SSF55729">
    <property type="entry name" value="Acyl-CoA N-acyltransferases (Nat)"/>
    <property type="match status" value="1"/>
</dbReference>
<reference evidence="2" key="1">
    <citation type="submission" date="2020-06" db="EMBL/GenBank/DDBJ databases">
        <authorList>
            <person name="Li T."/>
            <person name="Hu X."/>
            <person name="Zhang T."/>
            <person name="Song X."/>
            <person name="Zhang H."/>
            <person name="Dai N."/>
            <person name="Sheng W."/>
            <person name="Hou X."/>
            <person name="Wei L."/>
        </authorList>
    </citation>
    <scope>NUCLEOTIDE SEQUENCE</scope>
    <source>
        <strain evidence="2">KEN1</strain>
        <tissue evidence="2">Leaf</tissue>
    </source>
</reference>
<dbReference type="PANTHER" id="PTHR46067:SF16">
    <property type="entry name" value="N-ACETYLTRANSFERASE DOMAIN-CONTAINING PROTEIN"/>
    <property type="match status" value="1"/>
</dbReference>
<gene>
    <name evidence="2" type="ORF">Slati_0336800</name>
</gene>